<feature type="region of interest" description="Disordered" evidence="1">
    <location>
        <begin position="16"/>
        <end position="80"/>
    </location>
</feature>
<keyword evidence="3" id="KW-1185">Reference proteome</keyword>
<accession>A0AAV1IH54</accession>
<dbReference type="Proteomes" id="UP001314263">
    <property type="component" value="Unassembled WGS sequence"/>
</dbReference>
<reference evidence="2 3" key="1">
    <citation type="submission" date="2023-10" db="EMBL/GenBank/DDBJ databases">
        <authorList>
            <person name="Maclean D."/>
            <person name="Macfadyen A."/>
        </authorList>
    </citation>
    <scope>NUCLEOTIDE SEQUENCE [LARGE SCALE GENOMIC DNA]</scope>
</reference>
<dbReference type="EMBL" id="CAUYUE010000012">
    <property type="protein sequence ID" value="CAK0785532.1"/>
    <property type="molecule type" value="Genomic_DNA"/>
</dbReference>
<sequence length="314" mass="34813">MIDLLPSATLSSTVPVRETPYERAGPLRHFAQEHRVNKRHKGAFRSQKAIRLERRQRCSSTPTSSRDEDEVPSLDVSSSSKEVLDGLSRLLPNQPAAELADLLNNSQAEAELLRLGTRWREMTQQSRALPPEAAQVQQRQIDQLASSMRSAKLRSAVELLGRKQLGPGSELPLTPADPASRILEALLDIADQAERMEVLPAALQPPDPHSAPMNIADQAERMEMLPAALQPPDPHSAPSEESQEEEEQLWTTPIRLLQAVNLALSRLNSPSAGIASDQQHLSDGRIGPERDLKEELQTLREGVFKIWEESSINE</sequence>
<dbReference type="AlphaFoldDB" id="A0AAV1IH54"/>
<evidence type="ECO:0000256" key="1">
    <source>
        <dbReference type="SAM" id="MobiDB-lite"/>
    </source>
</evidence>
<evidence type="ECO:0000313" key="2">
    <source>
        <dbReference type="EMBL" id="CAK0785532.1"/>
    </source>
</evidence>
<gene>
    <name evidence="2" type="ORF">CVIRNUC_008742</name>
</gene>
<evidence type="ECO:0000313" key="3">
    <source>
        <dbReference type="Proteomes" id="UP001314263"/>
    </source>
</evidence>
<name>A0AAV1IH54_9CHLO</name>
<organism evidence="2 3">
    <name type="scientific">Coccomyxa viridis</name>
    <dbReference type="NCBI Taxonomy" id="1274662"/>
    <lineage>
        <taxon>Eukaryota</taxon>
        <taxon>Viridiplantae</taxon>
        <taxon>Chlorophyta</taxon>
        <taxon>core chlorophytes</taxon>
        <taxon>Trebouxiophyceae</taxon>
        <taxon>Trebouxiophyceae incertae sedis</taxon>
        <taxon>Coccomyxaceae</taxon>
        <taxon>Coccomyxa</taxon>
    </lineage>
</organism>
<comment type="caution">
    <text evidence="2">The sequence shown here is derived from an EMBL/GenBank/DDBJ whole genome shotgun (WGS) entry which is preliminary data.</text>
</comment>
<protein>
    <submittedName>
        <fullName evidence="2">Uncharacterized protein</fullName>
    </submittedName>
</protein>
<proteinExistence type="predicted"/>